<dbReference type="Pfam" id="PF01370">
    <property type="entry name" value="Epimerase"/>
    <property type="match status" value="1"/>
</dbReference>
<dbReference type="SUPFAM" id="SSF51735">
    <property type="entry name" value="NAD(P)-binding Rossmann-fold domains"/>
    <property type="match status" value="1"/>
</dbReference>
<dbReference type="CDD" id="cd05227">
    <property type="entry name" value="AR_SDR_e"/>
    <property type="match status" value="1"/>
</dbReference>
<dbReference type="FunFam" id="3.40.50.720:FF:000336">
    <property type="entry name" value="Aldehyde reductase"/>
    <property type="match status" value="1"/>
</dbReference>
<dbReference type="RefSeq" id="WP_168148357.1">
    <property type="nucleotide sequence ID" value="NZ_JAAVXB010000006.1"/>
</dbReference>
<evidence type="ECO:0000256" key="2">
    <source>
        <dbReference type="ARBA" id="ARBA00023445"/>
    </source>
</evidence>
<comment type="caution">
    <text evidence="4">The sequence shown here is derived from an EMBL/GenBank/DDBJ whole genome shotgun (WGS) entry which is preliminary data.</text>
</comment>
<dbReference type="Gene3D" id="3.40.50.720">
    <property type="entry name" value="NAD(P)-binding Rossmann-like Domain"/>
    <property type="match status" value="1"/>
</dbReference>
<dbReference type="InterPro" id="IPR036291">
    <property type="entry name" value="NAD(P)-bd_dom_sf"/>
</dbReference>
<dbReference type="EMBL" id="JAAVXB010000006">
    <property type="protein sequence ID" value="NKF23029.1"/>
    <property type="molecule type" value="Genomic_DNA"/>
</dbReference>
<name>A0A969WBB8_9GAMM</name>
<dbReference type="InterPro" id="IPR050425">
    <property type="entry name" value="NAD(P)_dehydrat-like"/>
</dbReference>
<dbReference type="AlphaFoldDB" id="A0A969WBB8"/>
<keyword evidence="1" id="KW-0560">Oxidoreductase</keyword>
<accession>A0A969WBB8</accession>
<evidence type="ECO:0000313" key="5">
    <source>
        <dbReference type="Proteomes" id="UP000653472"/>
    </source>
</evidence>
<comment type="similarity">
    <text evidence="2">Belongs to the NAD(P)-dependent epimerase/dehydratase family. Dihydroflavonol-4-reductase subfamily.</text>
</comment>
<evidence type="ECO:0000313" key="4">
    <source>
        <dbReference type="EMBL" id="NKF23029.1"/>
    </source>
</evidence>
<dbReference type="PANTHER" id="PTHR10366:SF564">
    <property type="entry name" value="STEROL-4-ALPHA-CARBOXYLATE 3-DEHYDROGENASE, DECARBOXYLATING"/>
    <property type="match status" value="1"/>
</dbReference>
<evidence type="ECO:0000256" key="1">
    <source>
        <dbReference type="ARBA" id="ARBA00023002"/>
    </source>
</evidence>
<dbReference type="InterPro" id="IPR001509">
    <property type="entry name" value="Epimerase_deHydtase"/>
</dbReference>
<gene>
    <name evidence="4" type="ORF">G7Y82_11930</name>
</gene>
<dbReference type="Proteomes" id="UP000653472">
    <property type="component" value="Unassembled WGS sequence"/>
</dbReference>
<organism evidence="4 5">
    <name type="scientific">Solimonas marina</name>
    <dbReference type="NCBI Taxonomy" id="2714601"/>
    <lineage>
        <taxon>Bacteria</taxon>
        <taxon>Pseudomonadati</taxon>
        <taxon>Pseudomonadota</taxon>
        <taxon>Gammaproteobacteria</taxon>
        <taxon>Nevskiales</taxon>
        <taxon>Nevskiaceae</taxon>
        <taxon>Solimonas</taxon>
    </lineage>
</organism>
<reference evidence="4" key="1">
    <citation type="submission" date="2020-03" db="EMBL/GenBank/DDBJ databases">
        <title>Solimonas marina sp. nov., isolated from deep seawater of the Pacific Ocean.</title>
        <authorList>
            <person name="Liu X."/>
            <person name="Lai Q."/>
            <person name="Sun F."/>
            <person name="Gai Y."/>
            <person name="Li G."/>
            <person name="Shao Z."/>
        </authorList>
    </citation>
    <scope>NUCLEOTIDE SEQUENCE</scope>
    <source>
        <strain evidence="4">C16B3</strain>
    </source>
</reference>
<keyword evidence="5" id="KW-1185">Reference proteome</keyword>
<dbReference type="GO" id="GO:0016616">
    <property type="term" value="F:oxidoreductase activity, acting on the CH-OH group of donors, NAD or NADP as acceptor"/>
    <property type="evidence" value="ECO:0007669"/>
    <property type="project" value="TreeGrafter"/>
</dbReference>
<protein>
    <submittedName>
        <fullName evidence="4">Aldehyde reductase</fullName>
    </submittedName>
</protein>
<sequence length="339" mass="36710">MSTVLVTGGSGFVGAWSIAALLQNGHQVRTTVRDPRRVDDVHAMLERAGVAAEGRLSFVMADLTHDNGWPEAVQGCDAVLHVASPFPASVPRDENELIAPARDGALRVLRASRDAGVRRVVMTSSFAAVGYGHAPRSTPFDESNWTDPTQADVQPYIKSKTLAERAAWDFIAREGGALQLAVVNPVGIFGPVLSRDHATSIGLVEQLLDGRMPAVPRIYFGVVDVRDVVDLHLRAMTDPGAAGERFIAVAGPTLSMHDVARLLRRHFGARARQVPRWQMPDGLVRLAARRQAALRGVLPQLGIRRESTADKARQRLGWTPRNSEAALIATAESLLAERV</sequence>
<evidence type="ECO:0000259" key="3">
    <source>
        <dbReference type="Pfam" id="PF01370"/>
    </source>
</evidence>
<feature type="domain" description="NAD-dependent epimerase/dehydratase" evidence="3">
    <location>
        <begin position="4"/>
        <end position="241"/>
    </location>
</feature>
<dbReference type="PANTHER" id="PTHR10366">
    <property type="entry name" value="NAD DEPENDENT EPIMERASE/DEHYDRATASE"/>
    <property type="match status" value="1"/>
</dbReference>
<proteinExistence type="inferred from homology"/>